<dbReference type="AlphaFoldDB" id="A0AAE0LCQ7"/>
<dbReference type="GO" id="GO:0005509">
    <property type="term" value="F:calcium ion binding"/>
    <property type="evidence" value="ECO:0007669"/>
    <property type="project" value="InterPro"/>
</dbReference>
<dbReference type="PROSITE" id="PS50222">
    <property type="entry name" value="EF_HAND_2"/>
    <property type="match status" value="1"/>
</dbReference>
<accession>A0AAE0LCQ7</accession>
<dbReference type="EMBL" id="LGRX02004463">
    <property type="protein sequence ID" value="KAK3280277.1"/>
    <property type="molecule type" value="Genomic_DNA"/>
</dbReference>
<reference evidence="4 5" key="1">
    <citation type="journal article" date="2015" name="Genome Biol. Evol.">
        <title>Comparative Genomics of a Bacterivorous Green Alga Reveals Evolutionary Causalities and Consequences of Phago-Mixotrophic Mode of Nutrition.</title>
        <authorList>
            <person name="Burns J.A."/>
            <person name="Paasch A."/>
            <person name="Narechania A."/>
            <person name="Kim E."/>
        </authorList>
    </citation>
    <scope>NUCLEOTIDE SEQUENCE [LARGE SCALE GENOMIC DNA]</scope>
    <source>
        <strain evidence="4 5">PLY_AMNH</strain>
    </source>
</reference>
<sequence length="74" mass="7755">MTVAAAMESMRQGGYTPLGKDGQVDTNAADRLFDQFDQDGNGTLDVMEVKGLIMGLVVGTSSPRSDGNSAVPYV</sequence>
<keyword evidence="5" id="KW-1185">Reference proteome</keyword>
<feature type="region of interest" description="Disordered" evidence="2">
    <location>
        <begin position="1"/>
        <end position="26"/>
    </location>
</feature>
<evidence type="ECO:0000256" key="2">
    <source>
        <dbReference type="SAM" id="MobiDB-lite"/>
    </source>
</evidence>
<dbReference type="Pfam" id="PF13405">
    <property type="entry name" value="EF-hand_6"/>
    <property type="match status" value="1"/>
</dbReference>
<gene>
    <name evidence="4" type="ORF">CYMTET_11871</name>
</gene>
<keyword evidence="1" id="KW-0106">Calcium</keyword>
<name>A0AAE0LCQ7_9CHLO</name>
<dbReference type="PROSITE" id="PS00018">
    <property type="entry name" value="EF_HAND_1"/>
    <property type="match status" value="1"/>
</dbReference>
<evidence type="ECO:0000259" key="3">
    <source>
        <dbReference type="PROSITE" id="PS50222"/>
    </source>
</evidence>
<evidence type="ECO:0000313" key="4">
    <source>
        <dbReference type="EMBL" id="KAK3280277.1"/>
    </source>
</evidence>
<organism evidence="4 5">
    <name type="scientific">Cymbomonas tetramitiformis</name>
    <dbReference type="NCBI Taxonomy" id="36881"/>
    <lineage>
        <taxon>Eukaryota</taxon>
        <taxon>Viridiplantae</taxon>
        <taxon>Chlorophyta</taxon>
        <taxon>Pyramimonadophyceae</taxon>
        <taxon>Pyramimonadales</taxon>
        <taxon>Pyramimonadaceae</taxon>
        <taxon>Cymbomonas</taxon>
    </lineage>
</organism>
<protein>
    <recommendedName>
        <fullName evidence="3">EF-hand domain-containing protein</fullName>
    </recommendedName>
</protein>
<dbReference type="InterPro" id="IPR002048">
    <property type="entry name" value="EF_hand_dom"/>
</dbReference>
<proteinExistence type="predicted"/>
<evidence type="ECO:0000256" key="1">
    <source>
        <dbReference type="ARBA" id="ARBA00022837"/>
    </source>
</evidence>
<comment type="caution">
    <text evidence="4">The sequence shown here is derived from an EMBL/GenBank/DDBJ whole genome shotgun (WGS) entry which is preliminary data.</text>
</comment>
<dbReference type="InterPro" id="IPR011992">
    <property type="entry name" value="EF-hand-dom_pair"/>
</dbReference>
<dbReference type="Proteomes" id="UP001190700">
    <property type="component" value="Unassembled WGS sequence"/>
</dbReference>
<dbReference type="InterPro" id="IPR018247">
    <property type="entry name" value="EF_Hand_1_Ca_BS"/>
</dbReference>
<feature type="domain" description="EF-hand" evidence="3">
    <location>
        <begin position="24"/>
        <end position="59"/>
    </location>
</feature>
<evidence type="ECO:0000313" key="5">
    <source>
        <dbReference type="Proteomes" id="UP001190700"/>
    </source>
</evidence>
<dbReference type="SUPFAM" id="SSF47473">
    <property type="entry name" value="EF-hand"/>
    <property type="match status" value="1"/>
</dbReference>